<keyword evidence="2" id="KW-1185">Reference proteome</keyword>
<protein>
    <submittedName>
        <fullName evidence="1">Uncharacterized protein</fullName>
    </submittedName>
</protein>
<comment type="caution">
    <text evidence="1">The sequence shown here is derived from an EMBL/GenBank/DDBJ whole genome shotgun (WGS) entry which is preliminary data.</text>
</comment>
<sequence>LIMCPLYRQDMKNIFLPKMEEIHQP</sequence>
<evidence type="ECO:0000313" key="1">
    <source>
        <dbReference type="EMBL" id="OEL34545.1"/>
    </source>
</evidence>
<dbReference type="Proteomes" id="UP000095767">
    <property type="component" value="Unassembled WGS sequence"/>
</dbReference>
<proteinExistence type="predicted"/>
<feature type="non-terminal residue" evidence="1">
    <location>
        <position position="1"/>
    </location>
</feature>
<reference evidence="1 2" key="1">
    <citation type="submission" date="2016-09" db="EMBL/GenBank/DDBJ databases">
        <title>The draft genome of Dichanthelium oligosanthes: A C3 panicoid grass species.</title>
        <authorList>
            <person name="Studer A.J."/>
            <person name="Schnable J.C."/>
            <person name="Brutnell T.P."/>
        </authorList>
    </citation>
    <scope>NUCLEOTIDE SEQUENCE [LARGE SCALE GENOMIC DNA]</scope>
    <source>
        <strain evidence="2">cv. Kellogg 1175</strain>
        <tissue evidence="1">Leaf</tissue>
    </source>
</reference>
<accession>A0A1E5WB13</accession>
<name>A0A1E5WB13_9POAL</name>
<organism evidence="1 2">
    <name type="scientific">Dichanthelium oligosanthes</name>
    <dbReference type="NCBI Taxonomy" id="888268"/>
    <lineage>
        <taxon>Eukaryota</taxon>
        <taxon>Viridiplantae</taxon>
        <taxon>Streptophyta</taxon>
        <taxon>Embryophyta</taxon>
        <taxon>Tracheophyta</taxon>
        <taxon>Spermatophyta</taxon>
        <taxon>Magnoliopsida</taxon>
        <taxon>Liliopsida</taxon>
        <taxon>Poales</taxon>
        <taxon>Poaceae</taxon>
        <taxon>PACMAD clade</taxon>
        <taxon>Panicoideae</taxon>
        <taxon>Panicodae</taxon>
        <taxon>Paniceae</taxon>
        <taxon>Dichantheliinae</taxon>
        <taxon>Dichanthelium</taxon>
    </lineage>
</organism>
<dbReference type="AlphaFoldDB" id="A0A1E5WB13"/>
<evidence type="ECO:0000313" key="2">
    <source>
        <dbReference type="Proteomes" id="UP000095767"/>
    </source>
</evidence>
<dbReference type="EMBL" id="LWDX02015045">
    <property type="protein sequence ID" value="OEL34545.1"/>
    <property type="molecule type" value="Genomic_DNA"/>
</dbReference>
<gene>
    <name evidence="1" type="ORF">BAE44_0004436</name>
</gene>